<dbReference type="PANTHER" id="PTHR11926:SF906">
    <property type="entry name" value="UDP-GLYCOSYLTRANSFERASE 76C3-RELATED"/>
    <property type="match status" value="1"/>
</dbReference>
<name>A0A9W3C618_RAPSA</name>
<dbReference type="AlphaFoldDB" id="A0A9W3C618"/>
<dbReference type="SUPFAM" id="SSF53756">
    <property type="entry name" value="UDP-Glycosyltransferase/glycogen phosphorylase"/>
    <property type="match status" value="1"/>
</dbReference>
<evidence type="ECO:0000313" key="5">
    <source>
        <dbReference type="RefSeq" id="XP_056846907.1"/>
    </source>
</evidence>
<proteinExistence type="inferred from homology"/>
<dbReference type="Pfam" id="PF00201">
    <property type="entry name" value="UDPGT"/>
    <property type="match status" value="1"/>
</dbReference>
<sequence>MEKSDGLQVILFPLPLQGCINPMIQLAKILHSRSFSITMIHTRFNAPRASSHPLFKLLQIPDGLSDTETRAHDVNLMLTVLNERCESPFRDCLTKLLQSPDAETEEEKQRISCLIHDSGWIFTEPLAKSLNLPRFVLNATKVSFFRGHFALPQLRRERYLPLQGIVKFQHRHSEQEDPVQEFPPLRKKDVYRLLDEESEVLDAYLNGIYDTTKSSSVLRHRAIGGYLTHNGWNSTVESICEGIPMICLPFIWDQFLNARFVCDIWRVGLHLENLIERNEIESSIRSLFLGNEGEAIRERMRLLQGKVGRSVKENGSAYQSLESLIGHISSF</sequence>
<evidence type="ECO:0000256" key="2">
    <source>
        <dbReference type="ARBA" id="ARBA00022676"/>
    </source>
</evidence>
<dbReference type="Gene3D" id="3.40.50.2000">
    <property type="entry name" value="Glycogen Phosphorylase B"/>
    <property type="match status" value="3"/>
</dbReference>
<dbReference type="GeneID" id="108815267"/>
<reference evidence="4" key="1">
    <citation type="journal article" date="2019" name="Database">
        <title>The radish genome database (RadishGD): an integrated information resource for radish genomics.</title>
        <authorList>
            <person name="Yu H.J."/>
            <person name="Baek S."/>
            <person name="Lee Y.J."/>
            <person name="Cho A."/>
            <person name="Mun J.H."/>
        </authorList>
    </citation>
    <scope>NUCLEOTIDE SEQUENCE [LARGE SCALE GENOMIC DNA]</scope>
    <source>
        <strain evidence="4">cv. WK10039</strain>
    </source>
</reference>
<organism evidence="4 5">
    <name type="scientific">Raphanus sativus</name>
    <name type="common">Radish</name>
    <name type="synonym">Raphanus raphanistrum var. sativus</name>
    <dbReference type="NCBI Taxonomy" id="3726"/>
    <lineage>
        <taxon>Eukaryota</taxon>
        <taxon>Viridiplantae</taxon>
        <taxon>Streptophyta</taxon>
        <taxon>Embryophyta</taxon>
        <taxon>Tracheophyta</taxon>
        <taxon>Spermatophyta</taxon>
        <taxon>Magnoliopsida</taxon>
        <taxon>eudicotyledons</taxon>
        <taxon>Gunneridae</taxon>
        <taxon>Pentapetalae</taxon>
        <taxon>rosids</taxon>
        <taxon>malvids</taxon>
        <taxon>Brassicales</taxon>
        <taxon>Brassicaceae</taxon>
        <taxon>Brassiceae</taxon>
        <taxon>Raphanus</taxon>
    </lineage>
</organism>
<dbReference type="GO" id="GO:0080044">
    <property type="term" value="F:quercetin 7-O-glucosyltransferase activity"/>
    <property type="evidence" value="ECO:0007669"/>
    <property type="project" value="TreeGrafter"/>
</dbReference>
<protein>
    <submittedName>
        <fullName evidence="5">UDP-glycosyltransferase 76C5-like</fullName>
    </submittedName>
</protein>
<dbReference type="PANTHER" id="PTHR11926">
    <property type="entry name" value="GLUCOSYL/GLUCURONOSYL TRANSFERASES"/>
    <property type="match status" value="1"/>
</dbReference>
<gene>
    <name evidence="5" type="primary">LOC108815267</name>
</gene>
<dbReference type="OrthoDB" id="5835829at2759"/>
<comment type="similarity">
    <text evidence="1">Belongs to the UDP-glycosyltransferase family.</text>
</comment>
<reference evidence="5" key="2">
    <citation type="submission" date="2025-08" db="UniProtKB">
        <authorList>
            <consortium name="RefSeq"/>
        </authorList>
    </citation>
    <scope>IDENTIFICATION</scope>
    <source>
        <tissue evidence="5">Leaf</tissue>
    </source>
</reference>
<evidence type="ECO:0000313" key="4">
    <source>
        <dbReference type="Proteomes" id="UP000504610"/>
    </source>
</evidence>
<evidence type="ECO:0000256" key="3">
    <source>
        <dbReference type="ARBA" id="ARBA00022679"/>
    </source>
</evidence>
<dbReference type="KEGG" id="rsz:108815267"/>
<dbReference type="Proteomes" id="UP000504610">
    <property type="component" value="Chromosome 7"/>
</dbReference>
<keyword evidence="3" id="KW-0808">Transferase</keyword>
<dbReference type="InterPro" id="IPR002213">
    <property type="entry name" value="UDP_glucos_trans"/>
</dbReference>
<keyword evidence="4" id="KW-1185">Reference proteome</keyword>
<dbReference type="FunFam" id="3.40.50.2000:FF:000120">
    <property type="entry name" value="UDP-glycosyltransferase 76C1"/>
    <property type="match status" value="1"/>
</dbReference>
<dbReference type="RefSeq" id="XP_056846907.1">
    <property type="nucleotide sequence ID" value="XM_056990927.1"/>
</dbReference>
<keyword evidence="2" id="KW-0328">Glycosyltransferase</keyword>
<accession>A0A9W3C618</accession>
<dbReference type="CDD" id="cd03784">
    <property type="entry name" value="GT1_Gtf-like"/>
    <property type="match status" value="1"/>
</dbReference>
<dbReference type="GO" id="GO:0080043">
    <property type="term" value="F:quercetin 3-O-glucosyltransferase activity"/>
    <property type="evidence" value="ECO:0007669"/>
    <property type="project" value="TreeGrafter"/>
</dbReference>
<evidence type="ECO:0000256" key="1">
    <source>
        <dbReference type="ARBA" id="ARBA00009995"/>
    </source>
</evidence>